<feature type="signal peptide" evidence="1">
    <location>
        <begin position="1"/>
        <end position="29"/>
    </location>
</feature>
<reference evidence="2 4" key="1">
    <citation type="submission" date="2013-02" db="EMBL/GenBank/DDBJ databases">
        <title>The Genome Sequence of Enterococcus malodoratus ATCC_43197.</title>
        <authorList>
            <consortium name="The Broad Institute Genome Sequencing Platform"/>
            <consortium name="The Broad Institute Genome Sequencing Center for Infectious Disease"/>
            <person name="Earl A.M."/>
            <person name="Gilmore M.S."/>
            <person name="Lebreton F."/>
            <person name="Walker B."/>
            <person name="Young S.K."/>
            <person name="Zeng Q."/>
            <person name="Gargeya S."/>
            <person name="Fitzgerald M."/>
            <person name="Haas B."/>
            <person name="Abouelleil A."/>
            <person name="Alvarado L."/>
            <person name="Arachchi H.M."/>
            <person name="Berlin A.M."/>
            <person name="Chapman S.B."/>
            <person name="Dewar J."/>
            <person name="Goldberg J."/>
            <person name="Griggs A."/>
            <person name="Gujja S."/>
            <person name="Hansen M."/>
            <person name="Howarth C."/>
            <person name="Imamovic A."/>
            <person name="Larimer J."/>
            <person name="McCowan C."/>
            <person name="Murphy C."/>
            <person name="Neiman D."/>
            <person name="Pearson M."/>
            <person name="Priest M."/>
            <person name="Roberts A."/>
            <person name="Saif S."/>
            <person name="Shea T."/>
            <person name="Sisk P."/>
            <person name="Sykes S."/>
            <person name="Wortman J."/>
            <person name="Nusbaum C."/>
            <person name="Birren B."/>
        </authorList>
    </citation>
    <scope>NUCLEOTIDE SEQUENCE [LARGE SCALE GENOMIC DNA]</scope>
    <source>
        <strain evidence="2 4">ATCC 43197</strain>
    </source>
</reference>
<protein>
    <recommendedName>
        <fullName evidence="6">WxL domain-containing protein</fullName>
    </recommendedName>
</protein>
<dbReference type="OrthoDB" id="2194963at2"/>
<dbReference type="Proteomes" id="UP000014148">
    <property type="component" value="Unassembled WGS sequence"/>
</dbReference>
<keyword evidence="1" id="KW-0732">Signal</keyword>
<dbReference type="Proteomes" id="UP000013783">
    <property type="component" value="Unassembled WGS sequence"/>
</dbReference>
<organism evidence="2 4">
    <name type="scientific">Enterococcus malodoratus ATCC 43197</name>
    <dbReference type="NCBI Taxonomy" id="1158601"/>
    <lineage>
        <taxon>Bacteria</taxon>
        <taxon>Bacillati</taxon>
        <taxon>Bacillota</taxon>
        <taxon>Bacilli</taxon>
        <taxon>Lactobacillales</taxon>
        <taxon>Enterococcaceae</taxon>
        <taxon>Enterococcus</taxon>
    </lineage>
</organism>
<dbReference type="EMBL" id="AJAK01000031">
    <property type="protein sequence ID" value="EOH71890.1"/>
    <property type="molecule type" value="Genomic_DNA"/>
</dbReference>
<dbReference type="GeneID" id="79788428"/>
<reference evidence="3 5" key="2">
    <citation type="submission" date="2013-03" db="EMBL/GenBank/DDBJ databases">
        <title>The Genome Sequence of Enterococcus malodoratus ATCC_43197 (PacBio/Illumina hybrid assembly).</title>
        <authorList>
            <consortium name="The Broad Institute Genomics Platform"/>
            <consortium name="The Broad Institute Genome Sequencing Center for Infectious Disease"/>
            <person name="Earl A."/>
            <person name="Russ C."/>
            <person name="Gilmore M."/>
            <person name="Surin D."/>
            <person name="Walker B."/>
            <person name="Young S."/>
            <person name="Zeng Q."/>
            <person name="Gargeya S."/>
            <person name="Fitzgerald M."/>
            <person name="Haas B."/>
            <person name="Abouelleil A."/>
            <person name="Allen A.W."/>
            <person name="Alvarado L."/>
            <person name="Arachchi H.M."/>
            <person name="Berlin A.M."/>
            <person name="Chapman S.B."/>
            <person name="Gainer-Dewar J."/>
            <person name="Goldberg J."/>
            <person name="Griggs A."/>
            <person name="Gujja S."/>
            <person name="Hansen M."/>
            <person name="Howarth C."/>
            <person name="Imamovic A."/>
            <person name="Ireland A."/>
            <person name="Larimer J."/>
            <person name="McCowan C."/>
            <person name="Murphy C."/>
            <person name="Pearson M."/>
            <person name="Poon T.W."/>
            <person name="Priest M."/>
            <person name="Roberts A."/>
            <person name="Saif S."/>
            <person name="Shea T."/>
            <person name="Sisk P."/>
            <person name="Sykes S."/>
            <person name="Wortman J."/>
            <person name="Nusbaum C."/>
            <person name="Birren B."/>
        </authorList>
    </citation>
    <scope>NUCLEOTIDE SEQUENCE [LARGE SCALE GENOMIC DNA]</scope>
    <source>
        <strain evidence="3 5">ATCC 43197</strain>
    </source>
</reference>
<dbReference type="STRING" id="71451.RV07_GL000082"/>
<feature type="chain" id="PRO_5004364524" description="WxL domain-containing protein" evidence="1">
    <location>
        <begin position="30"/>
        <end position="187"/>
    </location>
</feature>
<dbReference type="AlphaFoldDB" id="R2QJQ7"/>
<evidence type="ECO:0000313" key="2">
    <source>
        <dbReference type="EMBL" id="EOH71890.1"/>
    </source>
</evidence>
<keyword evidence="5" id="KW-1185">Reference proteome</keyword>
<gene>
    <name evidence="3" type="ORF">I585_01565</name>
    <name evidence="2" type="ORF">UAI_04174</name>
</gene>
<evidence type="ECO:0000313" key="3">
    <source>
        <dbReference type="EMBL" id="EOT70086.1"/>
    </source>
</evidence>
<dbReference type="EMBL" id="ASWA01000002">
    <property type="protein sequence ID" value="EOT70086.1"/>
    <property type="molecule type" value="Genomic_DNA"/>
</dbReference>
<dbReference type="PATRIC" id="fig|1158601.3.peg.4142"/>
<accession>R2QJQ7</accession>
<name>R2QJQ7_9ENTE</name>
<evidence type="ECO:0000256" key="1">
    <source>
        <dbReference type="SAM" id="SignalP"/>
    </source>
</evidence>
<evidence type="ECO:0000313" key="4">
    <source>
        <dbReference type="Proteomes" id="UP000013783"/>
    </source>
</evidence>
<proteinExistence type="predicted"/>
<sequence length="187" mass="20368">MKWKKINFLLLTGGCFLLIFCTAEVAAHAQVETPVAINIIETPIRLVKVRAPTFETAHVSSKRQTLKATGNFEIQVKDLRQSKTTPWKLLYQLTNFSNGKKYSATINLGKGTVRALGEESKITAMPHAVSVGANETGTLVTAHSAEASDYLYRVDKQAIALTIPGNLPAGKFTGKQTVLLLNTPEVN</sequence>
<dbReference type="eggNOG" id="ENOG5030PS4">
    <property type="taxonomic scope" value="Bacteria"/>
</dbReference>
<evidence type="ECO:0008006" key="6">
    <source>
        <dbReference type="Google" id="ProtNLM"/>
    </source>
</evidence>
<comment type="caution">
    <text evidence="2">The sequence shown here is derived from an EMBL/GenBank/DDBJ whole genome shotgun (WGS) entry which is preliminary data.</text>
</comment>
<evidence type="ECO:0000313" key="5">
    <source>
        <dbReference type="Proteomes" id="UP000014148"/>
    </source>
</evidence>
<dbReference type="RefSeq" id="WP_010742945.1">
    <property type="nucleotide sequence ID" value="NZ_KB946253.1"/>
</dbReference>